<organism evidence="7 8">
    <name type="scientific">Halobacterium jilantaiense</name>
    <dbReference type="NCBI Taxonomy" id="355548"/>
    <lineage>
        <taxon>Archaea</taxon>
        <taxon>Methanobacteriati</taxon>
        <taxon>Methanobacteriota</taxon>
        <taxon>Stenosarchaea group</taxon>
        <taxon>Halobacteria</taxon>
        <taxon>Halobacteriales</taxon>
        <taxon>Halobacteriaceae</taxon>
        <taxon>Halobacterium</taxon>
    </lineage>
</organism>
<dbReference type="SMART" id="SM00752">
    <property type="entry name" value="HTTM"/>
    <property type="match status" value="1"/>
</dbReference>
<dbReference type="Proteomes" id="UP000198518">
    <property type="component" value="Unassembled WGS sequence"/>
</dbReference>
<evidence type="ECO:0000256" key="2">
    <source>
        <dbReference type="ARBA" id="ARBA00022692"/>
    </source>
</evidence>
<keyword evidence="3 5" id="KW-1133">Transmembrane helix</keyword>
<keyword evidence="4 5" id="KW-0472">Membrane</keyword>
<feature type="transmembrane region" description="Helical" evidence="5">
    <location>
        <begin position="18"/>
        <end position="35"/>
    </location>
</feature>
<feature type="transmembrane region" description="Helical" evidence="5">
    <location>
        <begin position="260"/>
        <end position="280"/>
    </location>
</feature>
<name>A0A1I0N1C7_9EURY</name>
<dbReference type="STRING" id="355548.SAMN04487945_0521"/>
<evidence type="ECO:0000259" key="6">
    <source>
        <dbReference type="SMART" id="SM00752"/>
    </source>
</evidence>
<dbReference type="InterPro" id="IPR052964">
    <property type="entry name" value="Sporulation_signal_mat"/>
</dbReference>
<evidence type="ECO:0000256" key="1">
    <source>
        <dbReference type="ARBA" id="ARBA00004127"/>
    </source>
</evidence>
<comment type="subcellular location">
    <subcellularLocation>
        <location evidence="1">Endomembrane system</location>
        <topology evidence="1">Multi-pass membrane protein</topology>
    </subcellularLocation>
</comment>
<dbReference type="PANTHER" id="PTHR39535:SF2">
    <property type="entry name" value="HTTM DOMAIN-CONTAINING PROTEIN"/>
    <property type="match status" value="1"/>
</dbReference>
<feature type="transmembrane region" description="Helical" evidence="5">
    <location>
        <begin position="156"/>
        <end position="178"/>
    </location>
</feature>
<evidence type="ECO:0000256" key="3">
    <source>
        <dbReference type="ARBA" id="ARBA00022989"/>
    </source>
</evidence>
<evidence type="ECO:0000313" key="8">
    <source>
        <dbReference type="Proteomes" id="UP000198518"/>
    </source>
</evidence>
<dbReference type="GO" id="GO:0012505">
    <property type="term" value="C:endomembrane system"/>
    <property type="evidence" value="ECO:0007669"/>
    <property type="project" value="UniProtKB-SubCell"/>
</dbReference>
<dbReference type="InterPro" id="IPR053934">
    <property type="entry name" value="HTTM_dom"/>
</dbReference>
<proteinExistence type="predicted"/>
<dbReference type="InterPro" id="IPR011020">
    <property type="entry name" value="HTTM-like"/>
</dbReference>
<keyword evidence="2 5" id="KW-0812">Transmembrane</keyword>
<feature type="domain" description="HTTM-like" evidence="6">
    <location>
        <begin position="10"/>
        <end position="279"/>
    </location>
</feature>
<evidence type="ECO:0000256" key="4">
    <source>
        <dbReference type="ARBA" id="ARBA00023136"/>
    </source>
</evidence>
<dbReference type="PANTHER" id="PTHR39535">
    <property type="entry name" value="SPORULATION-DELAYING PROTEIN SDPB"/>
    <property type="match status" value="1"/>
</dbReference>
<dbReference type="Pfam" id="PF05090">
    <property type="entry name" value="HTTM"/>
    <property type="match status" value="1"/>
</dbReference>
<keyword evidence="8" id="KW-1185">Reference proteome</keyword>
<dbReference type="RefSeq" id="WP_089667777.1">
    <property type="nucleotide sequence ID" value="NZ_FOJA01000001.1"/>
</dbReference>
<gene>
    <name evidence="7" type="ORF">SAMN04487945_0521</name>
</gene>
<dbReference type="EMBL" id="FOJA01000001">
    <property type="protein sequence ID" value="SEV94615.1"/>
    <property type="molecule type" value="Genomic_DNA"/>
</dbReference>
<sequence>MDVRAAVASRLGADTRSLAAFRVGVAGVVLLDLLLRSRYLGAFYTDTGVLPRDVLFAQNPVLGPLSLHALSGALWFQALLFAATAVAALALLVGYRTTLATLVTGLLVVSLHVRNPLVLNGGDLVLQMLFLWGLFLPLGERWSVDALREGPREKRVTSVATAGVLCQVVVIYATNAVLKLRGDAWLSGDAIQYVFSLEMFVHGVGHWLANYPALLVAFDTVWLAMLVGSGLLLLVTGWPRALLAAAYAAMHVGMAATMQLGVFPLVAVVALVPFIPSVVWDALADRPHRPVVAGPRVARVQEALRARLPLVSTPSLPPDALDWGRRALTVALAAFLVAQLAYSAASVGLVPVPDAGPLDGEEPEARWNMFAPEPLSVDIWVKAPAATPNGDLVDAFHGGEFTWDKPPDVSKTYPSARWRKYVMNVVDADDQSVREGFAASLCSRSPHGRSASVTNASVYSVEQPTRLDGPEPTNRVALAATNCST</sequence>
<feature type="transmembrane region" description="Helical" evidence="5">
    <location>
        <begin position="74"/>
        <end position="95"/>
    </location>
</feature>
<evidence type="ECO:0000313" key="7">
    <source>
        <dbReference type="EMBL" id="SEV94615.1"/>
    </source>
</evidence>
<dbReference type="AlphaFoldDB" id="A0A1I0N1C7"/>
<evidence type="ECO:0000256" key="5">
    <source>
        <dbReference type="SAM" id="Phobius"/>
    </source>
</evidence>
<accession>A0A1I0N1C7</accession>
<dbReference type="OrthoDB" id="327281at2157"/>
<feature type="transmembrane region" description="Helical" evidence="5">
    <location>
        <begin position="221"/>
        <end position="248"/>
    </location>
</feature>
<protein>
    <submittedName>
        <fullName evidence="7">Vitamin K-dependent gamma-carboxylase</fullName>
    </submittedName>
</protein>
<reference evidence="7 8" key="1">
    <citation type="submission" date="2016-10" db="EMBL/GenBank/DDBJ databases">
        <authorList>
            <person name="de Groot N.N."/>
        </authorList>
    </citation>
    <scope>NUCLEOTIDE SEQUENCE [LARGE SCALE GENOMIC DNA]</scope>
    <source>
        <strain evidence="7 8">CGMCC 1.5337</strain>
    </source>
</reference>